<dbReference type="InterPro" id="IPR017970">
    <property type="entry name" value="Homeobox_CS"/>
</dbReference>
<feature type="domain" description="Homeobox" evidence="8">
    <location>
        <begin position="118"/>
        <end position="160"/>
    </location>
</feature>
<evidence type="ECO:0000256" key="1">
    <source>
        <dbReference type="ARBA" id="ARBA00004123"/>
    </source>
</evidence>
<evidence type="ECO:0000256" key="7">
    <source>
        <dbReference type="SAM" id="MobiDB-lite"/>
    </source>
</evidence>
<proteinExistence type="predicted"/>
<protein>
    <submittedName>
        <fullName evidence="9">Aristaless-related homeobox protein</fullName>
    </submittedName>
</protein>
<comment type="subcellular location">
    <subcellularLocation>
        <location evidence="1 5 6">Nucleus</location>
    </subcellularLocation>
</comment>
<evidence type="ECO:0000256" key="6">
    <source>
        <dbReference type="RuleBase" id="RU000682"/>
    </source>
</evidence>
<feature type="DNA-binding region" description="Homeobox" evidence="5">
    <location>
        <begin position="120"/>
        <end position="161"/>
    </location>
</feature>
<dbReference type="InterPro" id="IPR001356">
    <property type="entry name" value="HD"/>
</dbReference>
<dbReference type="AlphaFoldDB" id="A0A5N5SPT7"/>
<feature type="compositionally biased region" description="Basic and acidic residues" evidence="7">
    <location>
        <begin position="112"/>
        <end position="122"/>
    </location>
</feature>
<dbReference type="CDD" id="cd00086">
    <property type="entry name" value="homeodomain"/>
    <property type="match status" value="1"/>
</dbReference>
<dbReference type="PANTHER" id="PTHR24329">
    <property type="entry name" value="HOMEOBOX PROTEIN ARISTALESS"/>
    <property type="match status" value="1"/>
</dbReference>
<evidence type="ECO:0000256" key="5">
    <source>
        <dbReference type="PROSITE-ProRule" id="PRU00108"/>
    </source>
</evidence>
<feature type="compositionally biased region" description="Polar residues" evidence="7">
    <location>
        <begin position="56"/>
        <end position="65"/>
    </location>
</feature>
<dbReference type="FunFam" id="1.10.10.60:FF:000679">
    <property type="entry name" value="Homeobox protein aristaless"/>
    <property type="match status" value="1"/>
</dbReference>
<feature type="compositionally biased region" description="Low complexity" evidence="7">
    <location>
        <begin position="34"/>
        <end position="43"/>
    </location>
</feature>
<dbReference type="PROSITE" id="PS50071">
    <property type="entry name" value="HOMEOBOX_2"/>
    <property type="match status" value="1"/>
</dbReference>
<dbReference type="InterPro" id="IPR009057">
    <property type="entry name" value="Homeodomain-like_sf"/>
</dbReference>
<dbReference type="PROSITE" id="PS00027">
    <property type="entry name" value="HOMEOBOX_1"/>
    <property type="match status" value="1"/>
</dbReference>
<evidence type="ECO:0000313" key="9">
    <source>
        <dbReference type="EMBL" id="KAB7496111.1"/>
    </source>
</evidence>
<organism evidence="9 10">
    <name type="scientific">Armadillidium nasatum</name>
    <dbReference type="NCBI Taxonomy" id="96803"/>
    <lineage>
        <taxon>Eukaryota</taxon>
        <taxon>Metazoa</taxon>
        <taxon>Ecdysozoa</taxon>
        <taxon>Arthropoda</taxon>
        <taxon>Crustacea</taxon>
        <taxon>Multicrustacea</taxon>
        <taxon>Malacostraca</taxon>
        <taxon>Eumalacostraca</taxon>
        <taxon>Peracarida</taxon>
        <taxon>Isopoda</taxon>
        <taxon>Oniscidea</taxon>
        <taxon>Crinocheta</taxon>
        <taxon>Armadillidiidae</taxon>
        <taxon>Armadillidium</taxon>
    </lineage>
</organism>
<dbReference type="SMART" id="SM00389">
    <property type="entry name" value="HOX"/>
    <property type="match status" value="1"/>
</dbReference>
<evidence type="ECO:0000256" key="4">
    <source>
        <dbReference type="ARBA" id="ARBA00023242"/>
    </source>
</evidence>
<dbReference type="Pfam" id="PF00046">
    <property type="entry name" value="Homeodomain"/>
    <property type="match status" value="1"/>
</dbReference>
<dbReference type="GO" id="GO:0000981">
    <property type="term" value="F:DNA-binding transcription factor activity, RNA polymerase II-specific"/>
    <property type="evidence" value="ECO:0007669"/>
    <property type="project" value="InterPro"/>
</dbReference>
<feature type="region of interest" description="Disordered" evidence="7">
    <location>
        <begin position="254"/>
        <end position="297"/>
    </location>
</feature>
<dbReference type="OrthoDB" id="6159439at2759"/>
<keyword evidence="3 5" id="KW-0371">Homeobox</keyword>
<gene>
    <name evidence="9" type="primary">arx</name>
    <name evidence="9" type="ORF">Anas_07551</name>
</gene>
<reference evidence="9 10" key="1">
    <citation type="journal article" date="2019" name="PLoS Biol.">
        <title>Sex chromosomes control vertical transmission of feminizing Wolbachia symbionts in an isopod.</title>
        <authorList>
            <person name="Becking T."/>
            <person name="Chebbi M.A."/>
            <person name="Giraud I."/>
            <person name="Moumen B."/>
            <person name="Laverre T."/>
            <person name="Caubet Y."/>
            <person name="Peccoud J."/>
            <person name="Gilbert C."/>
            <person name="Cordaux R."/>
        </authorList>
    </citation>
    <scope>NUCLEOTIDE SEQUENCE [LARGE SCALE GENOMIC DNA]</scope>
    <source>
        <strain evidence="9">ANa2</strain>
        <tissue evidence="9">Whole body excluding digestive tract and cuticle</tissue>
    </source>
</reference>
<dbReference type="SUPFAM" id="SSF46689">
    <property type="entry name" value="Homeodomain-like"/>
    <property type="match status" value="1"/>
</dbReference>
<evidence type="ECO:0000259" key="8">
    <source>
        <dbReference type="PROSITE" id="PS50071"/>
    </source>
</evidence>
<keyword evidence="2 5" id="KW-0238">DNA-binding</keyword>
<dbReference type="InterPro" id="IPR050649">
    <property type="entry name" value="Paired_Homeobox_TFs"/>
</dbReference>
<feature type="compositionally biased region" description="Polar residues" evidence="7">
    <location>
        <begin position="97"/>
        <end position="107"/>
    </location>
</feature>
<evidence type="ECO:0000256" key="3">
    <source>
        <dbReference type="ARBA" id="ARBA00023155"/>
    </source>
</evidence>
<comment type="caution">
    <text evidence="9">The sequence shown here is derived from an EMBL/GenBank/DDBJ whole genome shotgun (WGS) entry which is preliminary data.</text>
</comment>
<sequence>MESEMKPDINSEEELEVNKKGGNRPNPISTTQLSPSSVVVSPVRSYTIDNILGRSPKTSLENLNQRVAEDFDNLSDIPSPAKMQSPQMSPQEDRRTSSSPQNPSDTLSAPYEGEKPRKRAFDKTQYPDVFTREELAMRLELTEARVQVWFQNRRAKWRKREKALGRESPSYVGDHLGNMTDITFPINHPHPSSTAAASAAEMLHLHALQLHLNPFLPNSSSLHPKTPIHALLHHYMLPPGFPLIAQHTPSLGFPIVTAPPTPSSPEAKSPSSSPPSSATVSSITPSTPSSPSASIASNTLQGSPLSFLSLQTKAPGDCRGASADLLRLKARQHQALLENLSTPVSSSAVQL</sequence>
<feature type="region of interest" description="Disordered" evidence="7">
    <location>
        <begin position="1"/>
        <end position="123"/>
    </location>
</feature>
<evidence type="ECO:0000313" key="10">
    <source>
        <dbReference type="Proteomes" id="UP000326759"/>
    </source>
</evidence>
<keyword evidence="4 5" id="KW-0539">Nucleus</keyword>
<evidence type="ECO:0000256" key="2">
    <source>
        <dbReference type="ARBA" id="ARBA00023125"/>
    </source>
</evidence>
<dbReference type="PANTHER" id="PTHR24329:SF543">
    <property type="entry name" value="FI01017P-RELATED"/>
    <property type="match status" value="1"/>
</dbReference>
<dbReference type="EMBL" id="SEYY01021746">
    <property type="protein sequence ID" value="KAB7496111.1"/>
    <property type="molecule type" value="Genomic_DNA"/>
</dbReference>
<name>A0A5N5SPT7_9CRUS</name>
<accession>A0A5N5SPT7</accession>
<dbReference type="GO" id="GO:0000977">
    <property type="term" value="F:RNA polymerase II transcription regulatory region sequence-specific DNA binding"/>
    <property type="evidence" value="ECO:0007669"/>
    <property type="project" value="TreeGrafter"/>
</dbReference>
<dbReference type="Gene3D" id="1.10.10.60">
    <property type="entry name" value="Homeodomain-like"/>
    <property type="match status" value="1"/>
</dbReference>
<dbReference type="Proteomes" id="UP000326759">
    <property type="component" value="Unassembled WGS sequence"/>
</dbReference>
<dbReference type="GO" id="GO:0005634">
    <property type="term" value="C:nucleus"/>
    <property type="evidence" value="ECO:0007669"/>
    <property type="project" value="UniProtKB-SubCell"/>
</dbReference>
<keyword evidence="10" id="KW-1185">Reference proteome</keyword>
<feature type="compositionally biased region" description="Low complexity" evidence="7">
    <location>
        <begin position="264"/>
        <end position="297"/>
    </location>
</feature>